<dbReference type="RefSeq" id="WP_336406311.1">
    <property type="nucleotide sequence ID" value="NZ_JBAPLU010000039.1"/>
</dbReference>
<evidence type="ECO:0000256" key="1">
    <source>
        <dbReference type="ARBA" id="ARBA00006432"/>
    </source>
</evidence>
<evidence type="ECO:0000256" key="2">
    <source>
        <dbReference type="ARBA" id="ARBA00022598"/>
    </source>
</evidence>
<dbReference type="PROSITE" id="PS00455">
    <property type="entry name" value="AMP_BINDING"/>
    <property type="match status" value="1"/>
</dbReference>
<gene>
    <name evidence="5" type="ORF">TEK04_20925</name>
</gene>
<feature type="domain" description="AMP-binding enzyme C-terminal" evidence="4">
    <location>
        <begin position="398"/>
        <end position="473"/>
    </location>
</feature>
<dbReference type="InterPro" id="IPR000873">
    <property type="entry name" value="AMP-dep_synth/lig_dom"/>
</dbReference>
<feature type="domain" description="AMP-dependent synthetase/ligase" evidence="3">
    <location>
        <begin position="2"/>
        <end position="348"/>
    </location>
</feature>
<name>A0ABU8DZF6_9ACTN</name>
<comment type="caution">
    <text evidence="5">The sequence shown here is derived from an EMBL/GenBank/DDBJ whole genome shotgun (WGS) entry which is preliminary data.</text>
</comment>
<dbReference type="EMBL" id="JBAPLU010000039">
    <property type="protein sequence ID" value="MEI4274196.1"/>
    <property type="molecule type" value="Genomic_DNA"/>
</dbReference>
<dbReference type="Gene3D" id="3.40.50.12780">
    <property type="entry name" value="N-terminal domain of ligase-like"/>
    <property type="match status" value="1"/>
</dbReference>
<evidence type="ECO:0000259" key="4">
    <source>
        <dbReference type="Pfam" id="PF13193"/>
    </source>
</evidence>
<dbReference type="PANTHER" id="PTHR43201:SF5">
    <property type="entry name" value="MEDIUM-CHAIN ACYL-COA LIGASE ACSF2, MITOCHONDRIAL"/>
    <property type="match status" value="1"/>
</dbReference>
<evidence type="ECO:0000313" key="6">
    <source>
        <dbReference type="Proteomes" id="UP001361570"/>
    </source>
</evidence>
<dbReference type="PANTHER" id="PTHR43201">
    <property type="entry name" value="ACYL-COA SYNTHETASE"/>
    <property type="match status" value="1"/>
</dbReference>
<dbReference type="InterPro" id="IPR042099">
    <property type="entry name" value="ANL_N_sf"/>
</dbReference>
<dbReference type="SUPFAM" id="SSF56801">
    <property type="entry name" value="Acetyl-CoA synthetase-like"/>
    <property type="match status" value="1"/>
</dbReference>
<evidence type="ECO:0000313" key="5">
    <source>
        <dbReference type="EMBL" id="MEI4274196.1"/>
    </source>
</evidence>
<keyword evidence="2" id="KW-0436">Ligase</keyword>
<comment type="similarity">
    <text evidence="1">Belongs to the ATP-dependent AMP-binding enzyme family.</text>
</comment>
<dbReference type="Gene3D" id="3.30.300.30">
    <property type="match status" value="1"/>
</dbReference>
<dbReference type="Pfam" id="PF00501">
    <property type="entry name" value="AMP-binding"/>
    <property type="match status" value="1"/>
</dbReference>
<proteinExistence type="inferred from homology"/>
<dbReference type="Pfam" id="PF13193">
    <property type="entry name" value="AMP-binding_C"/>
    <property type="match status" value="1"/>
</dbReference>
<keyword evidence="6" id="KW-1185">Reference proteome</keyword>
<protein>
    <submittedName>
        <fullName evidence="5">AMP-binding protein</fullName>
    </submittedName>
</protein>
<dbReference type="InterPro" id="IPR025110">
    <property type="entry name" value="AMP-bd_C"/>
</dbReference>
<dbReference type="InterPro" id="IPR020845">
    <property type="entry name" value="AMP-binding_CS"/>
</dbReference>
<dbReference type="InterPro" id="IPR045851">
    <property type="entry name" value="AMP-bd_C_sf"/>
</dbReference>
<sequence>MQQDPARPALSDAHCTLTHGELADEVRRVAGGLAALGVGPGDVVATMLPNRVELATVMFAAWHLRAALTPINPALTIHEAAHQLGDSGAALVVVDDASAALLTGLGATDLPTSRPVRRLHVDELERSHMAPPEHTPLDTDLALLIYTGGTTGRPKGVLLDHANVHSMVKMLVRHLRVTEADRALVALPLFHVNGLVVSLLLPLAVGGSAVLLERFSLTTFWAEVQRVRPTYFSLVPAMYLMFNALPPEVRPDTSSLRFCICGAAPMPPDALTTFGSRYGSPIIEAYGLSETTVGVAVNPLDGPIKAGSVGPALEGLAIRTVDADDHSTACGEPGEVVVRGPNVMRGYLGKPEETARAIRAGWLHTGDVGHLDEDGYLFLRGRTKDLIIRGGENLYPAEIENAIMGHPAVAEAAVVGRPDAVLGEVPVAFVCLVEGAVSTDAELLEHLRERLTRTKIPTEVHIVHNLPRTPVGKVATPELRRRVSS</sequence>
<evidence type="ECO:0000259" key="3">
    <source>
        <dbReference type="Pfam" id="PF00501"/>
    </source>
</evidence>
<reference evidence="5 6" key="1">
    <citation type="submission" date="2024-03" db="EMBL/GenBank/DDBJ databases">
        <title>Draft genome sequence of Klenkia sp. LSe6-5.</title>
        <authorList>
            <person name="Duangmal K."/>
            <person name="Chantavorakit T."/>
        </authorList>
    </citation>
    <scope>NUCLEOTIDE SEQUENCE [LARGE SCALE GENOMIC DNA]</scope>
    <source>
        <strain evidence="5 6">LSe6-5</strain>
    </source>
</reference>
<organism evidence="5 6">
    <name type="scientific">Klenkia sesuvii</name>
    <dbReference type="NCBI Taxonomy" id="3103137"/>
    <lineage>
        <taxon>Bacteria</taxon>
        <taxon>Bacillati</taxon>
        <taxon>Actinomycetota</taxon>
        <taxon>Actinomycetes</taxon>
        <taxon>Geodermatophilales</taxon>
        <taxon>Geodermatophilaceae</taxon>
        <taxon>Klenkia</taxon>
    </lineage>
</organism>
<dbReference type="Proteomes" id="UP001361570">
    <property type="component" value="Unassembled WGS sequence"/>
</dbReference>
<accession>A0ABU8DZF6</accession>